<dbReference type="Gene3D" id="1.25.40.20">
    <property type="entry name" value="Ankyrin repeat-containing domain"/>
    <property type="match status" value="2"/>
</dbReference>
<dbReference type="SUPFAM" id="SSF48403">
    <property type="entry name" value="Ankyrin repeat"/>
    <property type="match status" value="1"/>
</dbReference>
<feature type="compositionally biased region" description="Basic and acidic residues" evidence="9">
    <location>
        <begin position="421"/>
        <end position="446"/>
    </location>
</feature>
<feature type="repeat" description="ANK" evidence="6">
    <location>
        <begin position="235"/>
        <end position="257"/>
    </location>
</feature>
<evidence type="ECO:0000256" key="3">
    <source>
        <dbReference type="ARBA" id="ARBA00022771"/>
    </source>
</evidence>
<dbReference type="InterPro" id="IPR017907">
    <property type="entry name" value="Znf_RING_CS"/>
</dbReference>
<name>A0A250XJW8_9CHLO</name>
<dbReference type="GO" id="GO:0008270">
    <property type="term" value="F:zinc ion binding"/>
    <property type="evidence" value="ECO:0007669"/>
    <property type="project" value="UniProtKB-KW"/>
</dbReference>
<evidence type="ECO:0000259" key="10">
    <source>
        <dbReference type="PROSITE" id="PS50089"/>
    </source>
</evidence>
<keyword evidence="12" id="KW-1185">Reference proteome</keyword>
<dbReference type="Pfam" id="PF00023">
    <property type="entry name" value="Ank"/>
    <property type="match status" value="1"/>
</dbReference>
<evidence type="ECO:0000313" key="11">
    <source>
        <dbReference type="EMBL" id="GAX83212.1"/>
    </source>
</evidence>
<evidence type="ECO:0000256" key="8">
    <source>
        <dbReference type="SAM" id="Coils"/>
    </source>
</evidence>
<keyword evidence="5 6" id="KW-0040">ANK repeat</keyword>
<evidence type="ECO:0000256" key="1">
    <source>
        <dbReference type="ARBA" id="ARBA00022723"/>
    </source>
</evidence>
<feature type="compositionally biased region" description="Basic and acidic residues" evidence="9">
    <location>
        <begin position="689"/>
        <end position="700"/>
    </location>
</feature>
<evidence type="ECO:0000256" key="5">
    <source>
        <dbReference type="ARBA" id="ARBA00023043"/>
    </source>
</evidence>
<protein>
    <recommendedName>
        <fullName evidence="10">RING-type domain-containing protein</fullName>
    </recommendedName>
</protein>
<dbReference type="AlphaFoldDB" id="A0A250XJW8"/>
<feature type="compositionally biased region" description="Basic and acidic residues" evidence="9">
    <location>
        <begin position="585"/>
        <end position="601"/>
    </location>
</feature>
<keyword evidence="8" id="KW-0175">Coiled coil</keyword>
<dbReference type="InterPro" id="IPR013083">
    <property type="entry name" value="Znf_RING/FYVE/PHD"/>
</dbReference>
<feature type="coiled-coil region" evidence="8">
    <location>
        <begin position="362"/>
        <end position="398"/>
    </location>
</feature>
<dbReference type="PROSITE" id="PS50089">
    <property type="entry name" value="ZF_RING_2"/>
    <property type="match status" value="1"/>
</dbReference>
<dbReference type="PROSITE" id="PS50088">
    <property type="entry name" value="ANK_REPEAT"/>
    <property type="match status" value="4"/>
</dbReference>
<feature type="repeat" description="ANK" evidence="6">
    <location>
        <begin position="143"/>
        <end position="164"/>
    </location>
</feature>
<evidence type="ECO:0000313" key="12">
    <source>
        <dbReference type="Proteomes" id="UP000232323"/>
    </source>
</evidence>
<dbReference type="PROSITE" id="PS00518">
    <property type="entry name" value="ZF_RING_1"/>
    <property type="match status" value="1"/>
</dbReference>
<feature type="region of interest" description="Disordered" evidence="9">
    <location>
        <begin position="689"/>
        <end position="746"/>
    </location>
</feature>
<dbReference type="Proteomes" id="UP000232323">
    <property type="component" value="Unassembled WGS sequence"/>
</dbReference>
<dbReference type="OrthoDB" id="549992at2759"/>
<evidence type="ECO:0000256" key="4">
    <source>
        <dbReference type="ARBA" id="ARBA00022833"/>
    </source>
</evidence>
<dbReference type="InterPro" id="IPR036770">
    <property type="entry name" value="Ankyrin_rpt-contain_sf"/>
</dbReference>
<feature type="compositionally biased region" description="Basic residues" evidence="9">
    <location>
        <begin position="447"/>
        <end position="459"/>
    </location>
</feature>
<evidence type="ECO:0000256" key="6">
    <source>
        <dbReference type="PROSITE-ProRule" id="PRU00023"/>
    </source>
</evidence>
<dbReference type="PANTHER" id="PTHR24198">
    <property type="entry name" value="ANKYRIN REPEAT AND PROTEIN KINASE DOMAIN-CONTAINING PROTEIN"/>
    <property type="match status" value="1"/>
</dbReference>
<dbReference type="EMBL" id="BEGY01000094">
    <property type="protein sequence ID" value="GAX83212.1"/>
    <property type="molecule type" value="Genomic_DNA"/>
</dbReference>
<dbReference type="SUPFAM" id="SSF57850">
    <property type="entry name" value="RING/U-box"/>
    <property type="match status" value="1"/>
</dbReference>
<dbReference type="PROSITE" id="PS50297">
    <property type="entry name" value="ANK_REP_REGION"/>
    <property type="match status" value="3"/>
</dbReference>
<feature type="compositionally biased region" description="Low complexity" evidence="9">
    <location>
        <begin position="841"/>
        <end position="858"/>
    </location>
</feature>
<dbReference type="Gene3D" id="3.30.40.10">
    <property type="entry name" value="Zinc/RING finger domain, C3HC4 (zinc finger)"/>
    <property type="match status" value="1"/>
</dbReference>
<sequence>MSVGASCTALLCRPHPFHVAVEAGNAEVVKATLLANAKLLNSRGLHPGMSPWHIAARKGHTAILKIMVDIVLNVPNAPSLMTSTIGRLFSMPNTPEKLLKAFLHLRCGRGALSPLMLAAQGGHLETVEYLLSIGADCWQGDKSGTNALHYAARFGRVSVIHALLANPPPPVDLMRGIHMAYGNRYVMSVDVYGWTPLHYATAYREELAVAVLLSYDAHLIARTYTPCDSHYYLPSGVTALHIAASHGDMSMISLLLRAYFEGSADLLPSQTALMVTIERTRRQQSHPDPRLILTRSGRLPYHLAARHGHREALEWLDPSIPLMFLLSGSEPQVRGEGNEAVSLAGVSRLAVLAAKALHGVLMADLVMAEREIEEERKRLEVERAEQAAEAELRRKETRDRLSSTLTGRLGAMLSKAVPRRNSSELEHRTSVEGDRLPKVESLERHKGDKRKSRRAKKSKPTPSRSSVFNLIRFNRESDYSAYDRFIGVTFPDNPQEDGGAVAALTRINSVIRPRGQADGNDLASDAAFWGFAALTTAPDGRLMMSTAARPCSDPGSPGNILMGRSSLRAMQQGEERRRSSLRPSRLSEMDNLQKESTDKKALGGPDTRAVLGAAEGVDPCALSRRMEEVGGIPVGSHFLTRSLSHMSETGASHSIPLVASREAGEGATHSKHTTLDVRKGEEVHLPPIRHCSEAPRDSDPAKLSSLPAPIPGAVQDELEATPEASLSGQQLPPIHPEDAHPPSPNSRLASEGTFIDATHRNGLSAVPYQQHEASDPAVLPGVLSPLRISTTEIPDIEPLPGGSSPTATGAAAHLLQSIKNGFKKMTAQVSPILVRRRNRAPRSAPTSRRGSRRAAGSNLTPINAAVPEPGSEIESDADASSDASSVEETVLGTITATVEDPHINEEDEDTCPVCLDESPVLQLIKCNHGLCTGCARDLCTRHNLTPALCPYCRTVIAGFRVRNGSLNNKQI</sequence>
<evidence type="ECO:0000256" key="7">
    <source>
        <dbReference type="PROSITE-ProRule" id="PRU00175"/>
    </source>
</evidence>
<feature type="repeat" description="ANK" evidence="6">
    <location>
        <begin position="192"/>
        <end position="224"/>
    </location>
</feature>
<dbReference type="STRING" id="1157962.A0A250XJW8"/>
<feature type="repeat" description="ANK" evidence="6">
    <location>
        <begin position="110"/>
        <end position="142"/>
    </location>
</feature>
<dbReference type="PANTHER" id="PTHR24198:SF165">
    <property type="entry name" value="ANKYRIN REPEAT-CONTAINING PROTEIN-RELATED"/>
    <property type="match status" value="1"/>
</dbReference>
<dbReference type="Pfam" id="PF12796">
    <property type="entry name" value="Ank_2"/>
    <property type="match status" value="1"/>
</dbReference>
<feature type="domain" description="RING-type" evidence="10">
    <location>
        <begin position="911"/>
        <end position="953"/>
    </location>
</feature>
<dbReference type="SMART" id="SM00248">
    <property type="entry name" value="ANK"/>
    <property type="match status" value="7"/>
</dbReference>
<keyword evidence="3 7" id="KW-0863">Zinc-finger</keyword>
<feature type="region of interest" description="Disordered" evidence="9">
    <location>
        <begin position="569"/>
        <end position="606"/>
    </location>
</feature>
<reference evidence="11 12" key="1">
    <citation type="submission" date="2017-08" db="EMBL/GenBank/DDBJ databases">
        <title>Acidophilic green algal genome provides insights into adaptation to an acidic environment.</title>
        <authorList>
            <person name="Hirooka S."/>
            <person name="Hirose Y."/>
            <person name="Kanesaki Y."/>
            <person name="Higuchi S."/>
            <person name="Fujiwara T."/>
            <person name="Onuma R."/>
            <person name="Era A."/>
            <person name="Ohbayashi R."/>
            <person name="Uzuka A."/>
            <person name="Nozaki H."/>
            <person name="Yoshikawa H."/>
            <person name="Miyagishima S.Y."/>
        </authorList>
    </citation>
    <scope>NUCLEOTIDE SEQUENCE [LARGE SCALE GENOMIC DNA]</scope>
    <source>
        <strain evidence="11 12">NIES-2499</strain>
    </source>
</reference>
<dbReference type="Pfam" id="PF13920">
    <property type="entry name" value="zf-C3HC4_3"/>
    <property type="match status" value="1"/>
</dbReference>
<feature type="region of interest" description="Disordered" evidence="9">
    <location>
        <begin position="835"/>
        <end position="887"/>
    </location>
</feature>
<dbReference type="SMART" id="SM00184">
    <property type="entry name" value="RING"/>
    <property type="match status" value="1"/>
</dbReference>
<gene>
    <name evidence="11" type="ORF">CEUSTIGMA_g10638.t1</name>
</gene>
<dbReference type="InterPro" id="IPR001841">
    <property type="entry name" value="Znf_RING"/>
</dbReference>
<proteinExistence type="predicted"/>
<keyword evidence="4" id="KW-0862">Zinc</keyword>
<dbReference type="InterPro" id="IPR002110">
    <property type="entry name" value="Ankyrin_rpt"/>
</dbReference>
<evidence type="ECO:0000256" key="9">
    <source>
        <dbReference type="SAM" id="MobiDB-lite"/>
    </source>
</evidence>
<feature type="region of interest" description="Disordered" evidence="9">
    <location>
        <begin position="413"/>
        <end position="466"/>
    </location>
</feature>
<keyword evidence="2" id="KW-0677">Repeat</keyword>
<organism evidence="11 12">
    <name type="scientific">Chlamydomonas eustigma</name>
    <dbReference type="NCBI Taxonomy" id="1157962"/>
    <lineage>
        <taxon>Eukaryota</taxon>
        <taxon>Viridiplantae</taxon>
        <taxon>Chlorophyta</taxon>
        <taxon>core chlorophytes</taxon>
        <taxon>Chlorophyceae</taxon>
        <taxon>CS clade</taxon>
        <taxon>Chlamydomonadales</taxon>
        <taxon>Chlamydomonadaceae</taxon>
        <taxon>Chlamydomonas</taxon>
    </lineage>
</organism>
<accession>A0A250XJW8</accession>
<keyword evidence="1" id="KW-0479">Metal-binding</keyword>
<evidence type="ECO:0000256" key="2">
    <source>
        <dbReference type="ARBA" id="ARBA00022737"/>
    </source>
</evidence>
<comment type="caution">
    <text evidence="11">The sequence shown here is derived from an EMBL/GenBank/DDBJ whole genome shotgun (WGS) entry which is preliminary data.</text>
</comment>